<comment type="caution">
    <text evidence="1">The sequence shown here is derived from an EMBL/GenBank/DDBJ whole genome shotgun (WGS) entry which is preliminary data.</text>
</comment>
<dbReference type="AlphaFoldDB" id="C5P247"/>
<dbReference type="OrthoDB" id="64220at2759"/>
<reference evidence="1 2" key="1">
    <citation type="journal article" date="2009" name="Genome Res.">
        <title>Comparative genomic analyses of the human fungal pathogens Coccidioides and their relatives.</title>
        <authorList>
            <person name="Sharpton T.J."/>
            <person name="Stajich J.E."/>
            <person name="Rounsley S.D."/>
            <person name="Gardner M.J."/>
            <person name="Wortman J.R."/>
            <person name="Jordar V.S."/>
            <person name="Maiti R."/>
            <person name="Kodira C.D."/>
            <person name="Neafsey D.E."/>
            <person name="Zeng Q."/>
            <person name="Hung C.-Y."/>
            <person name="McMahan C."/>
            <person name="Muszewska A."/>
            <person name="Grynberg M."/>
            <person name="Mandel M.A."/>
            <person name="Kellner E.M."/>
            <person name="Barker B.M."/>
            <person name="Galgiani J.N."/>
            <person name="Orbach M.J."/>
            <person name="Kirkland T.N."/>
            <person name="Cole G.T."/>
            <person name="Henn M.R."/>
            <person name="Birren B.W."/>
            <person name="Taylor J.W."/>
        </authorList>
    </citation>
    <scope>NUCLEOTIDE SEQUENCE [LARGE SCALE GENOMIC DNA]</scope>
    <source>
        <strain evidence="2">C735</strain>
    </source>
</reference>
<dbReference type="Proteomes" id="UP000009084">
    <property type="component" value="Unassembled WGS sequence"/>
</dbReference>
<dbReference type="EMBL" id="ACFW01000012">
    <property type="protein sequence ID" value="EER28950.1"/>
    <property type="molecule type" value="Genomic_DNA"/>
</dbReference>
<dbReference type="InterPro" id="IPR029062">
    <property type="entry name" value="Class_I_gatase-like"/>
</dbReference>
<dbReference type="Gene3D" id="3.40.50.880">
    <property type="match status" value="1"/>
</dbReference>
<dbReference type="VEuPathDB" id="FungiDB:CPC735_036560"/>
<name>C5P247_COCP7</name>
<accession>C5P247</accession>
<evidence type="ECO:0000313" key="1">
    <source>
        <dbReference type="EMBL" id="EER28950.1"/>
    </source>
</evidence>
<dbReference type="KEGG" id="cpw:9696590"/>
<evidence type="ECO:0000313" key="2">
    <source>
        <dbReference type="Proteomes" id="UP000009084"/>
    </source>
</evidence>
<dbReference type="HOGENOM" id="CLU_1224659_0_0_1"/>
<proteinExistence type="predicted"/>
<gene>
    <name evidence="1" type="ORF">CPC735_036560</name>
</gene>
<protein>
    <submittedName>
        <fullName evidence="1">Uncharacterized protein</fullName>
    </submittedName>
</protein>
<sequence>MSEKGESFRGEVSRPAKILYINAYDAPSSDLISQLQRNLGVDVDVCDRVKTLGIKGCIPAFPLYDAVVVGPGDDSDVWEGSLAELWDCEKVPMLAVGVPFLDFCFEHHAGIEKFPRSLDGTHLDLVHCGENIFKGLGEFKVTPFYNYRAGIRHLTERRVVDHQHEDNWYPSTRCSEIAPLAWCSIPSENQSALMAAHHLKNPIWAIYFRLEACKPTQLGSELLKGW</sequence>
<organism evidence="1 2">
    <name type="scientific">Coccidioides posadasii (strain C735)</name>
    <name type="common">Valley fever fungus</name>
    <dbReference type="NCBI Taxonomy" id="222929"/>
    <lineage>
        <taxon>Eukaryota</taxon>
        <taxon>Fungi</taxon>
        <taxon>Dikarya</taxon>
        <taxon>Ascomycota</taxon>
        <taxon>Pezizomycotina</taxon>
        <taxon>Eurotiomycetes</taxon>
        <taxon>Eurotiomycetidae</taxon>
        <taxon>Onygenales</taxon>
        <taxon>Onygenaceae</taxon>
        <taxon>Coccidioides</taxon>
    </lineage>
</organism>